<proteinExistence type="predicted"/>
<sequence>MRSELLDRWARRRWHGSQLATTSMRCSCGRSSPQAIW</sequence>
<dbReference type="EMBL" id="JAOB01000033">
    <property type="protein sequence ID" value="EUA52315.1"/>
    <property type="molecule type" value="Genomic_DNA"/>
</dbReference>
<dbReference type="AlphaFoldDB" id="X8CAH2"/>
<dbReference type="PATRIC" id="fig|1299334.3.peg.3609"/>
<reference evidence="1" key="1">
    <citation type="submission" date="2014-01" db="EMBL/GenBank/DDBJ databases">
        <authorList>
            <person name="Brown-Elliot B."/>
            <person name="Wallace R."/>
            <person name="Lenaerts A."/>
            <person name="Ordway D."/>
            <person name="DeGroote M.A."/>
            <person name="Parker T."/>
            <person name="Sizemore C."/>
            <person name="Tallon L.J."/>
            <person name="Sadzewicz L.K."/>
            <person name="Sengamalay N."/>
            <person name="Fraser C.M."/>
            <person name="Hine E."/>
            <person name="Shefchek K.A."/>
            <person name="Das S.P."/>
            <person name="Tettelin H."/>
        </authorList>
    </citation>
    <scope>NUCLEOTIDE SEQUENCE [LARGE SCALE GENOMIC DNA]</scope>
    <source>
        <strain evidence="1">4042</strain>
    </source>
</reference>
<gene>
    <name evidence="1" type="ORF">I553_2501</name>
</gene>
<organism evidence="1">
    <name type="scientific">Mycobacterium xenopi 4042</name>
    <dbReference type="NCBI Taxonomy" id="1299334"/>
    <lineage>
        <taxon>Bacteria</taxon>
        <taxon>Bacillati</taxon>
        <taxon>Actinomycetota</taxon>
        <taxon>Actinomycetes</taxon>
        <taxon>Mycobacteriales</taxon>
        <taxon>Mycobacteriaceae</taxon>
        <taxon>Mycobacterium</taxon>
    </lineage>
</organism>
<protein>
    <submittedName>
        <fullName evidence="1">Uncharacterized protein</fullName>
    </submittedName>
</protein>
<evidence type="ECO:0000313" key="1">
    <source>
        <dbReference type="EMBL" id="EUA52315.1"/>
    </source>
</evidence>
<accession>X8CAH2</accession>
<comment type="caution">
    <text evidence="1">The sequence shown here is derived from an EMBL/GenBank/DDBJ whole genome shotgun (WGS) entry which is preliminary data.</text>
</comment>
<name>X8CAH2_MYCXE</name>